<dbReference type="OMA" id="YSYISVM"/>
<sequence length="603" mass="70625">MLEANTTGEVDNTTAMELVDILLDFVDSTKEPQLKRLIQYVCGLLNTNSSENLHLASKLIRKLFAVVVPSTKDDQQVQTYNSQLVSDFLLCVQMWTSRFPEGGKFLLRQVCSRTANNEKSQELGQLFDDILHELGPKFIDSSKLYCRVKKLLESKNNEERNSGYLILNKLLDSTRSENLDLYSYISVMECIKIEQKSISLSLLKEKNIDVNWMRILYIRLLQTTNIPMRHVIIDFIMDHFTVAELFSANLLIEFLSATNHLELHNLEGNPIQETKMKKFVTENDNNKQFVKALAEVPWTGVPLHRWLSCLEPRKQPQIKNNLLLNLAAHVRKIDNTSLRNSAGDLLCDLFEVSIESLSLPQFIEFVKTLYRDNEDVYGLLTDILQILIDSSDDMKEDIVHLTKSTYEIFRDVHNDNNLWSSLKELVRKLDSVPTDLHGWWRLPAFFSTFSSKEAREFFRTRYDVNFDFIEECKDLNELQQHLIDKLKCQTSDEIYFVKQRSLQHFLDKNVHHWSQLGEFNLNPIHILETGSFYTLSHMACLLEKHDQKLPDESLIDFFLEQLNKYNRRLLNQWLTFFRVSNWSGTHRECISKQFIYLEYGRTH</sequence>
<dbReference type="Proteomes" id="UP000295192">
    <property type="component" value="Unassembled WGS sequence"/>
</dbReference>
<evidence type="ECO:0000313" key="1">
    <source>
        <dbReference type="EMBL" id="TDG52056.1"/>
    </source>
</evidence>
<proteinExistence type="predicted"/>
<accession>A0A484BTB8</accession>
<keyword evidence="2" id="KW-1185">Reference proteome</keyword>
<reference evidence="1 2" key="1">
    <citation type="journal article" date="2019" name="J. Hered.">
        <title>An Improved Genome Assembly for Drosophila navojoa, the Basal Species in the mojavensis Cluster.</title>
        <authorList>
            <person name="Vanderlinde T."/>
            <person name="Dupim E.G."/>
            <person name="Nazario-Yepiz N.O."/>
            <person name="Carvalho A.B."/>
        </authorList>
    </citation>
    <scope>NUCLEOTIDE SEQUENCE [LARGE SCALE GENOMIC DNA]</scope>
    <source>
        <strain evidence="1">Navoj_Jal97</strain>
        <tissue evidence="1">Whole organism</tissue>
    </source>
</reference>
<name>A0A484BTB8_DRONA</name>
<comment type="caution">
    <text evidence="1">The sequence shown here is derived from an EMBL/GenBank/DDBJ whole genome shotgun (WGS) entry which is preliminary data.</text>
</comment>
<dbReference type="AlphaFoldDB" id="A0A484BTB8"/>
<protein>
    <submittedName>
        <fullName evidence="1">Uncharacterized protein</fullName>
    </submittedName>
</protein>
<organism evidence="1 2">
    <name type="scientific">Drosophila navojoa</name>
    <name type="common">Fruit fly</name>
    <dbReference type="NCBI Taxonomy" id="7232"/>
    <lineage>
        <taxon>Eukaryota</taxon>
        <taxon>Metazoa</taxon>
        <taxon>Ecdysozoa</taxon>
        <taxon>Arthropoda</taxon>
        <taxon>Hexapoda</taxon>
        <taxon>Insecta</taxon>
        <taxon>Pterygota</taxon>
        <taxon>Neoptera</taxon>
        <taxon>Endopterygota</taxon>
        <taxon>Diptera</taxon>
        <taxon>Brachycera</taxon>
        <taxon>Muscomorpha</taxon>
        <taxon>Ephydroidea</taxon>
        <taxon>Drosophilidae</taxon>
        <taxon>Drosophila</taxon>
    </lineage>
</organism>
<dbReference type="OrthoDB" id="7834989at2759"/>
<evidence type="ECO:0000313" key="2">
    <source>
        <dbReference type="Proteomes" id="UP000295192"/>
    </source>
</evidence>
<dbReference type="EMBL" id="LSRL02000005">
    <property type="protein sequence ID" value="TDG52056.1"/>
    <property type="molecule type" value="Genomic_DNA"/>
</dbReference>
<dbReference type="STRING" id="7232.A0A484BTB8"/>
<gene>
    <name evidence="1" type="ORF">AWZ03_001337</name>
</gene>